<protein>
    <submittedName>
        <fullName evidence="1">Uncharacterized protein</fullName>
    </submittedName>
</protein>
<evidence type="ECO:0000313" key="2">
    <source>
        <dbReference type="Proteomes" id="UP000605992"/>
    </source>
</evidence>
<dbReference type="EMBL" id="BOOR01000027">
    <property type="protein sequence ID" value="GII55520.1"/>
    <property type="molecule type" value="Genomic_DNA"/>
</dbReference>
<gene>
    <name evidence="1" type="ORF">Pth03_39090</name>
</gene>
<sequence>MTDYQLASDAEPARWIVDRIGPFGVDVLSVLPAGFDRYARVFHPAHLDGQTVSWRQVAEANGRIPHPGMQWPSITGDYRFHWRDDQPGLWDQHPAEGTIPAHLARLLATELARHTTTPETCWYGVWVGFGGVPVPPEAARFEIPEREMFLLRGTVTTIVDAPALDGFDQRPNLWWPDDHAWCVATEIDFMTTYVGGSVTAIAALLALPDVEIMAVPPQMRTTFDGDTVNPSPAGH</sequence>
<dbReference type="RefSeq" id="WP_203945722.1">
    <property type="nucleotide sequence ID" value="NZ_BOOR01000027.1"/>
</dbReference>
<name>A0A8J3XX16_9ACTN</name>
<proteinExistence type="predicted"/>
<reference evidence="1" key="1">
    <citation type="submission" date="2021-01" db="EMBL/GenBank/DDBJ databases">
        <title>Whole genome shotgun sequence of Planotetraspora thailandica NBRC 104271.</title>
        <authorList>
            <person name="Komaki H."/>
            <person name="Tamura T."/>
        </authorList>
    </citation>
    <scope>NUCLEOTIDE SEQUENCE</scope>
    <source>
        <strain evidence="1">NBRC 104271</strain>
    </source>
</reference>
<evidence type="ECO:0000313" key="1">
    <source>
        <dbReference type="EMBL" id="GII55520.1"/>
    </source>
</evidence>
<comment type="caution">
    <text evidence="1">The sequence shown here is derived from an EMBL/GenBank/DDBJ whole genome shotgun (WGS) entry which is preliminary data.</text>
</comment>
<accession>A0A8J3XX16</accession>
<dbReference type="AlphaFoldDB" id="A0A8J3XX16"/>
<organism evidence="1 2">
    <name type="scientific">Planotetraspora thailandica</name>
    <dbReference type="NCBI Taxonomy" id="487172"/>
    <lineage>
        <taxon>Bacteria</taxon>
        <taxon>Bacillati</taxon>
        <taxon>Actinomycetota</taxon>
        <taxon>Actinomycetes</taxon>
        <taxon>Streptosporangiales</taxon>
        <taxon>Streptosporangiaceae</taxon>
        <taxon>Planotetraspora</taxon>
    </lineage>
</organism>
<dbReference type="Proteomes" id="UP000605992">
    <property type="component" value="Unassembled WGS sequence"/>
</dbReference>
<keyword evidence="2" id="KW-1185">Reference proteome</keyword>